<name>F4KS81_HALH1</name>
<keyword evidence="2" id="KW-0119">Carbohydrate metabolism</keyword>
<dbReference type="Pfam" id="PF12055">
    <property type="entry name" value="DUF3536"/>
    <property type="match status" value="1"/>
</dbReference>
<feature type="coiled-coil region" evidence="3">
    <location>
        <begin position="727"/>
        <end position="767"/>
    </location>
</feature>
<dbReference type="SUPFAM" id="SSF88713">
    <property type="entry name" value="Glycoside hydrolase/deacetylase"/>
    <property type="match status" value="1"/>
</dbReference>
<dbReference type="PANTHER" id="PTHR36306:SF3">
    <property type="entry name" value="GLYCOSIDE HYDROLASE FAMILY 57"/>
    <property type="match status" value="1"/>
</dbReference>
<keyword evidence="5" id="KW-0378">Hydrolase</keyword>
<feature type="domain" description="Glycoside hydrolase family 57 N-terminal" evidence="4">
    <location>
        <begin position="41"/>
        <end position="307"/>
    </location>
</feature>
<dbReference type="CDD" id="cd10797">
    <property type="entry name" value="GH57N_APU_like_1"/>
    <property type="match status" value="1"/>
</dbReference>
<dbReference type="GO" id="GO:0016787">
    <property type="term" value="F:hydrolase activity"/>
    <property type="evidence" value="ECO:0007669"/>
    <property type="project" value="UniProtKB-KW"/>
</dbReference>
<dbReference type="InterPro" id="IPR004300">
    <property type="entry name" value="Glyco_hydro_57_N"/>
</dbReference>
<reference evidence="5 6" key="1">
    <citation type="journal article" date="2011" name="Stand. Genomic Sci.">
        <title>Complete genome sequence of Haliscomenobacter hydrossis type strain (O).</title>
        <authorList>
            <consortium name="US DOE Joint Genome Institute (JGI-PGF)"/>
            <person name="Daligault H."/>
            <person name="Lapidus A."/>
            <person name="Zeytun A."/>
            <person name="Nolan M."/>
            <person name="Lucas S."/>
            <person name="Del Rio T.G."/>
            <person name="Tice H."/>
            <person name="Cheng J.F."/>
            <person name="Tapia R."/>
            <person name="Han C."/>
            <person name="Goodwin L."/>
            <person name="Pitluck S."/>
            <person name="Liolios K."/>
            <person name="Pagani I."/>
            <person name="Ivanova N."/>
            <person name="Huntemann M."/>
            <person name="Mavromatis K."/>
            <person name="Mikhailova N."/>
            <person name="Pati A."/>
            <person name="Chen A."/>
            <person name="Palaniappan K."/>
            <person name="Land M."/>
            <person name="Hauser L."/>
            <person name="Brambilla E.M."/>
            <person name="Rohde M."/>
            <person name="Verbarg S."/>
            <person name="Goker M."/>
            <person name="Bristow J."/>
            <person name="Eisen J.A."/>
            <person name="Markowitz V."/>
            <person name="Hugenholtz P."/>
            <person name="Kyrpides N.C."/>
            <person name="Klenk H.P."/>
            <person name="Woyke T."/>
        </authorList>
    </citation>
    <scope>NUCLEOTIDE SEQUENCE [LARGE SCALE GENOMIC DNA]</scope>
    <source>
        <strain evidence="6">ATCC 27775 / DSM 1100 / LMG 10767 / O</strain>
    </source>
</reference>
<comment type="similarity">
    <text evidence="1">Belongs to the glycosyl hydrolase 57 family.</text>
</comment>
<dbReference type="GO" id="GO:0005975">
    <property type="term" value="P:carbohydrate metabolic process"/>
    <property type="evidence" value="ECO:0007669"/>
    <property type="project" value="InterPro"/>
</dbReference>
<accession>F4KS81</accession>
<protein>
    <submittedName>
        <fullName evidence="5">Glycoside hydrolase family 57</fullName>
    </submittedName>
</protein>
<evidence type="ECO:0000313" key="5">
    <source>
        <dbReference type="EMBL" id="AEE52326.1"/>
    </source>
</evidence>
<dbReference type="OrthoDB" id="9757977at2"/>
<dbReference type="HOGENOM" id="CLU_018719_0_0_10"/>
<dbReference type="Pfam" id="PF03065">
    <property type="entry name" value="Glyco_hydro_57"/>
    <property type="match status" value="1"/>
</dbReference>
<gene>
    <name evidence="5" type="ordered locus">Halhy_4486</name>
</gene>
<evidence type="ECO:0000259" key="4">
    <source>
        <dbReference type="Pfam" id="PF03065"/>
    </source>
</evidence>
<sequence length="804" mass="92908">MKKEKYVCIHGHFYQPPRENAWLESVESQDSAAPFHDWNERINFECYAPNTSARLMDNEHQIINIINNYSRISFNFGPTLLSWMEKADPATYQAIINADKESRLLLGGRGSAMAQAYGHLILPLANRRDKETQVIWGIRDFEYRFGRKPEGMWLAETAADTETLEVLAENDIKFTVLAPRQGKAIRKLGAEVWENIPSDSIDPRRAYLCKLPSGKSINLFFYHGGVAQDVAFKGLLNDGINFANSLSGSFENIETPQLIHVATDGESYGHHHRYGEMALAACLDHLDKNTDIQVTNYSAFLAKYPPQWEAQIHENSSWSCVHGIERWRSNCGCNTGGRPDWNQNWRGPLRDTLNWLRDKLIPIYESKAASLLKDPWAARNDYVQVVLQRGNEEVLQKFFKGHASKNLSESEEILLLRLMEMQRQAMQMFTSCGWFFDEISGLETDQILQYANRAIHYAEQVAGIELHEEFLIRLEKAPSNFYENGASSYRKNVIPARVDLARVGMHYAASSLFEEYPEKLEIFNYLMTSEEFQRFEGGNQKIAFGRTTVRSKVTLSEKPFSFAVLYLGQQNIIGHISVDMPKADFDAMGEKLLPAFNQTDLGAVVGVMQDYFGSDRFTYWHLFNDEKRKILGEISERSLHATETVFREIYNDNYQLMTGIQLSNIPVPETYLSAVKFILNHDLSDMFFNGNTINIRTLKRLIREFKKWGVKFTNKSSLRLTISERVYHELQLVLQEKEKALERLRVLNQAMECLKELEIELNTWKSQNLYFSASRQMKRMHYSVIWWSEWTKLGKYLGVKALEW</sequence>
<dbReference type="InterPro" id="IPR052046">
    <property type="entry name" value="GH57_Enzymes"/>
</dbReference>
<evidence type="ECO:0000256" key="3">
    <source>
        <dbReference type="SAM" id="Coils"/>
    </source>
</evidence>
<keyword evidence="3" id="KW-0175">Coiled coil</keyword>
<dbReference type="InterPro" id="IPR021923">
    <property type="entry name" value="DUF3536"/>
</dbReference>
<dbReference type="PANTHER" id="PTHR36306">
    <property type="entry name" value="ALPHA-AMYLASE-RELATED-RELATED"/>
    <property type="match status" value="1"/>
</dbReference>
<dbReference type="EMBL" id="CP002691">
    <property type="protein sequence ID" value="AEE52326.1"/>
    <property type="molecule type" value="Genomic_DNA"/>
</dbReference>
<organism evidence="5 6">
    <name type="scientific">Haliscomenobacter hydrossis (strain ATCC 27775 / DSM 1100 / LMG 10767 / O)</name>
    <dbReference type="NCBI Taxonomy" id="760192"/>
    <lineage>
        <taxon>Bacteria</taxon>
        <taxon>Pseudomonadati</taxon>
        <taxon>Bacteroidota</taxon>
        <taxon>Saprospiria</taxon>
        <taxon>Saprospirales</taxon>
        <taxon>Haliscomenobacteraceae</taxon>
        <taxon>Haliscomenobacter</taxon>
    </lineage>
</organism>
<dbReference type="Gene3D" id="3.20.110.20">
    <property type="match status" value="1"/>
</dbReference>
<reference key="2">
    <citation type="submission" date="2011-04" db="EMBL/GenBank/DDBJ databases">
        <title>Complete sequence of chromosome of Haliscomenobacter hydrossis DSM 1100.</title>
        <authorList>
            <consortium name="US DOE Joint Genome Institute (JGI-PGF)"/>
            <person name="Lucas S."/>
            <person name="Han J."/>
            <person name="Lapidus A."/>
            <person name="Bruce D."/>
            <person name="Goodwin L."/>
            <person name="Pitluck S."/>
            <person name="Peters L."/>
            <person name="Kyrpides N."/>
            <person name="Mavromatis K."/>
            <person name="Ivanova N."/>
            <person name="Ovchinnikova G."/>
            <person name="Pagani I."/>
            <person name="Daligault H."/>
            <person name="Detter J.C."/>
            <person name="Han C."/>
            <person name="Land M."/>
            <person name="Hauser L."/>
            <person name="Markowitz V."/>
            <person name="Cheng J.-F."/>
            <person name="Hugenholtz P."/>
            <person name="Woyke T."/>
            <person name="Wu D."/>
            <person name="Verbarg S."/>
            <person name="Frueling A."/>
            <person name="Brambilla E."/>
            <person name="Klenk H.-P."/>
            <person name="Eisen J.A."/>
        </authorList>
    </citation>
    <scope>NUCLEOTIDE SEQUENCE</scope>
    <source>
        <strain>DSM 1100</strain>
    </source>
</reference>
<evidence type="ECO:0000256" key="1">
    <source>
        <dbReference type="ARBA" id="ARBA00006821"/>
    </source>
</evidence>
<dbReference type="eggNOG" id="COG1449">
    <property type="taxonomic scope" value="Bacteria"/>
</dbReference>
<dbReference type="Proteomes" id="UP000008461">
    <property type="component" value="Chromosome"/>
</dbReference>
<dbReference type="AlphaFoldDB" id="F4KS81"/>
<dbReference type="InterPro" id="IPR011330">
    <property type="entry name" value="Glyco_hydro/deAcase_b/a-brl"/>
</dbReference>
<evidence type="ECO:0000313" key="6">
    <source>
        <dbReference type="Proteomes" id="UP000008461"/>
    </source>
</evidence>
<keyword evidence="6" id="KW-1185">Reference proteome</keyword>
<dbReference type="KEGG" id="hhy:Halhy_4486"/>
<evidence type="ECO:0000256" key="2">
    <source>
        <dbReference type="ARBA" id="ARBA00023277"/>
    </source>
</evidence>
<dbReference type="RefSeq" id="WP_013766864.1">
    <property type="nucleotide sequence ID" value="NC_015510.1"/>
</dbReference>
<proteinExistence type="inferred from homology"/>